<comment type="similarity">
    <text evidence="1">Belongs to the UPF0065 (bug) family.</text>
</comment>
<sequence length="332" mass="35333">MNRWKQFLGSALALGALVFTIGTAPAQASTEKPWPTRPVRLVVPSSAGGSLDIVARYFAQKLSASLGTAVVVDNRAGANGIIGMDVVAKAVPDGYTLLISTGAFTANGVLYKKLPFSPLKDFAPVTQVARSYGLVMVVNKDIPAKTVKDLIKVARGNPDAMNYGSSGEGSIIHLGGELFNHLAGTNFQHVPYKGSAPALQDVISKQISMTFVSTSGGLAAIKDGLVRPLAITSDVRAPVLPNVPTFSEEGFPGMSAISGWYGLWLPAGTPQSIVERTYRAVASFLPTTSVRQRFDELGLITVGISPAEFKRFLEKDTEQQRRLMKLSGVQPQ</sequence>
<evidence type="ECO:0000313" key="3">
    <source>
        <dbReference type="EMBL" id="MBB3009929.1"/>
    </source>
</evidence>
<keyword evidence="3" id="KW-0675">Receptor</keyword>
<organism evidence="3 4">
    <name type="scientific">Cupriavidus alkaliphilus</name>
    <dbReference type="NCBI Taxonomy" id="942866"/>
    <lineage>
        <taxon>Bacteria</taxon>
        <taxon>Pseudomonadati</taxon>
        <taxon>Pseudomonadota</taxon>
        <taxon>Betaproteobacteria</taxon>
        <taxon>Burkholderiales</taxon>
        <taxon>Burkholderiaceae</taxon>
        <taxon>Cupriavidus</taxon>
    </lineage>
</organism>
<name>A0A7W4YTA8_9BURK</name>
<proteinExistence type="inferred from homology"/>
<dbReference type="Gene3D" id="3.40.190.150">
    <property type="entry name" value="Bordetella uptake gene, domain 1"/>
    <property type="match status" value="1"/>
</dbReference>
<dbReference type="PIRSF" id="PIRSF017082">
    <property type="entry name" value="YflP"/>
    <property type="match status" value="1"/>
</dbReference>
<dbReference type="Proteomes" id="UP000578036">
    <property type="component" value="Unassembled WGS sequence"/>
</dbReference>
<dbReference type="SUPFAM" id="SSF53850">
    <property type="entry name" value="Periplasmic binding protein-like II"/>
    <property type="match status" value="1"/>
</dbReference>
<dbReference type="PANTHER" id="PTHR42928">
    <property type="entry name" value="TRICARBOXYLATE-BINDING PROTEIN"/>
    <property type="match status" value="1"/>
</dbReference>
<dbReference type="RefSeq" id="WP_183300282.1">
    <property type="nucleotide sequence ID" value="NZ_JACHWF010000006.1"/>
</dbReference>
<gene>
    <name evidence="3" type="ORF">FHX61_004605</name>
</gene>
<feature type="signal peptide" evidence="2">
    <location>
        <begin position="1"/>
        <end position="28"/>
    </location>
</feature>
<dbReference type="InterPro" id="IPR042100">
    <property type="entry name" value="Bug_dom1"/>
</dbReference>
<evidence type="ECO:0000256" key="1">
    <source>
        <dbReference type="ARBA" id="ARBA00006987"/>
    </source>
</evidence>
<dbReference type="Pfam" id="PF03401">
    <property type="entry name" value="TctC"/>
    <property type="match status" value="1"/>
</dbReference>
<keyword evidence="2" id="KW-0732">Signal</keyword>
<protein>
    <submittedName>
        <fullName evidence="3">Tripartite-type tricarboxylate transporter receptor subunit TctC</fullName>
    </submittedName>
</protein>
<dbReference type="PANTHER" id="PTHR42928:SF5">
    <property type="entry name" value="BLR1237 PROTEIN"/>
    <property type="match status" value="1"/>
</dbReference>
<comment type="caution">
    <text evidence="3">The sequence shown here is derived from an EMBL/GenBank/DDBJ whole genome shotgun (WGS) entry which is preliminary data.</text>
</comment>
<dbReference type="Gene3D" id="3.40.190.10">
    <property type="entry name" value="Periplasmic binding protein-like II"/>
    <property type="match status" value="1"/>
</dbReference>
<reference evidence="3 4" key="1">
    <citation type="submission" date="2020-08" db="EMBL/GenBank/DDBJ databases">
        <title>Genomic Encyclopedia of Type Strains, Phase IV (KMG-V): Genome sequencing to study the core and pangenomes of soil and plant-associated prokaryotes.</title>
        <authorList>
            <person name="Whitman W."/>
        </authorList>
    </citation>
    <scope>NUCLEOTIDE SEQUENCE [LARGE SCALE GENOMIC DNA]</scope>
    <source>
        <strain evidence="3 4">SLV-2362</strain>
    </source>
</reference>
<evidence type="ECO:0000256" key="2">
    <source>
        <dbReference type="SAM" id="SignalP"/>
    </source>
</evidence>
<dbReference type="InterPro" id="IPR005064">
    <property type="entry name" value="BUG"/>
</dbReference>
<dbReference type="AlphaFoldDB" id="A0A7W4YTA8"/>
<dbReference type="EMBL" id="JACHWF010000006">
    <property type="protein sequence ID" value="MBB3009929.1"/>
    <property type="molecule type" value="Genomic_DNA"/>
</dbReference>
<keyword evidence="4" id="KW-1185">Reference proteome</keyword>
<feature type="chain" id="PRO_5030807964" evidence="2">
    <location>
        <begin position="29"/>
        <end position="332"/>
    </location>
</feature>
<accession>A0A7W4YTA8</accession>
<evidence type="ECO:0000313" key="4">
    <source>
        <dbReference type="Proteomes" id="UP000578036"/>
    </source>
</evidence>
<dbReference type="CDD" id="cd13578">
    <property type="entry name" value="PBP2_Bug27"/>
    <property type="match status" value="1"/>
</dbReference>